<evidence type="ECO:0000313" key="2">
    <source>
        <dbReference type="EMBL" id="MCL6697573.1"/>
    </source>
</evidence>
<proteinExistence type="predicted"/>
<name>A0ABT0RRD2_9SPHN</name>
<protein>
    <submittedName>
        <fullName evidence="2">DUF1353 domain-containing protein</fullName>
    </submittedName>
</protein>
<dbReference type="Pfam" id="PF07087">
    <property type="entry name" value="DUF1353"/>
    <property type="match status" value="1"/>
</dbReference>
<organism evidence="2 3">
    <name type="scientific">Sphingomonas caseinilyticus</name>
    <dbReference type="NCBI Taxonomy" id="2908205"/>
    <lineage>
        <taxon>Bacteria</taxon>
        <taxon>Pseudomonadati</taxon>
        <taxon>Pseudomonadota</taxon>
        <taxon>Alphaproteobacteria</taxon>
        <taxon>Sphingomonadales</taxon>
        <taxon>Sphingomonadaceae</taxon>
        <taxon>Sphingomonas</taxon>
    </lineage>
</organism>
<feature type="compositionally biased region" description="Basic and acidic residues" evidence="1">
    <location>
        <begin position="261"/>
        <end position="275"/>
    </location>
</feature>
<accession>A0ABT0RRD2</accession>
<reference evidence="2 3" key="1">
    <citation type="submission" date="2022-05" db="EMBL/GenBank/DDBJ databases">
        <authorList>
            <person name="Jo J.-H."/>
            <person name="Im W.-T."/>
        </authorList>
    </citation>
    <scope>NUCLEOTIDE SEQUENCE [LARGE SCALE GENOMIC DNA]</scope>
    <source>
        <strain evidence="2 3">NSE70-1</strain>
    </source>
</reference>
<keyword evidence="3" id="KW-1185">Reference proteome</keyword>
<gene>
    <name evidence="2" type="ORF">LZ496_02075</name>
</gene>
<sequence length="275" mass="30019">MRKGAVVDGASIPRWAWSIIGGPWEGPYRNASVIHDWYCSVRTQPWKAVHKMFHQGMMASGVSSAKARIMYLAVLYGGPRWDELTMRNSRLLSAEMRRVNPEVFEAMSSANASLSIGNVTDAEAKLASAKTAMRTNGDQFAVASLARNIALSKNDKATASTAIEAMVVSGVPDDKALASLQFERARLAYEQGDFSVAAQNAQNSLAANFSEDAAQFLATLKRQNPAAVGGSTKSTPEFEPTEIEFQRLANIVESEDMSPEQIEKLVDDLREPSRE</sequence>
<evidence type="ECO:0000313" key="3">
    <source>
        <dbReference type="Proteomes" id="UP001203410"/>
    </source>
</evidence>
<evidence type="ECO:0000256" key="1">
    <source>
        <dbReference type="SAM" id="MobiDB-lite"/>
    </source>
</evidence>
<dbReference type="EMBL" id="JAMGBA010000001">
    <property type="protein sequence ID" value="MCL6697573.1"/>
    <property type="molecule type" value="Genomic_DNA"/>
</dbReference>
<dbReference type="Proteomes" id="UP001203410">
    <property type="component" value="Unassembled WGS sequence"/>
</dbReference>
<dbReference type="InterPro" id="IPR010767">
    <property type="entry name" value="Phage_CGC-2007_Cje0229"/>
</dbReference>
<comment type="caution">
    <text evidence="2">The sequence shown here is derived from an EMBL/GenBank/DDBJ whole genome shotgun (WGS) entry which is preliminary data.</text>
</comment>
<feature type="region of interest" description="Disordered" evidence="1">
    <location>
        <begin position="254"/>
        <end position="275"/>
    </location>
</feature>